<keyword evidence="2" id="KW-1185">Reference proteome</keyword>
<dbReference type="VEuPathDB" id="MicrosporidiaDB:NAPIS_ORF01144"/>
<proteinExistence type="predicted"/>
<accession>T0L157</accession>
<evidence type="ECO:0000313" key="2">
    <source>
        <dbReference type="Proteomes" id="UP000053780"/>
    </source>
</evidence>
<dbReference type="EMBL" id="KE647157">
    <property type="protein sequence ID" value="EQB61282.1"/>
    <property type="molecule type" value="Genomic_DNA"/>
</dbReference>
<evidence type="ECO:0000313" key="1">
    <source>
        <dbReference type="EMBL" id="EQB61282.1"/>
    </source>
</evidence>
<organism evidence="1 2">
    <name type="scientific">Vairimorpha apis BRL 01</name>
    <dbReference type="NCBI Taxonomy" id="1037528"/>
    <lineage>
        <taxon>Eukaryota</taxon>
        <taxon>Fungi</taxon>
        <taxon>Fungi incertae sedis</taxon>
        <taxon>Microsporidia</taxon>
        <taxon>Nosematidae</taxon>
        <taxon>Vairimorpha</taxon>
    </lineage>
</organism>
<name>T0L157_9MICR</name>
<gene>
    <name evidence="1" type="ORF">NAPIS_ORF01144</name>
</gene>
<dbReference type="AlphaFoldDB" id="T0L157"/>
<dbReference type="HOGENOM" id="CLU_1019742_0_0_1"/>
<reference evidence="1 2" key="1">
    <citation type="journal article" date="2013" name="BMC Genomics">
        <title>Genome sequencing and comparative genomics of honey bee microsporidia, Nosema apis reveal novel insights into host-parasite interactions.</title>
        <authorList>
            <person name="Chen Yp."/>
            <person name="Pettis J.S."/>
            <person name="Zhao Y."/>
            <person name="Liu X."/>
            <person name="Tallon L.J."/>
            <person name="Sadzewicz L.D."/>
            <person name="Li R."/>
            <person name="Zheng H."/>
            <person name="Huang S."/>
            <person name="Zhang X."/>
            <person name="Hamilton M.C."/>
            <person name="Pernal S.F."/>
            <person name="Melathopoulos A.P."/>
            <person name="Yan X."/>
            <person name="Evans J.D."/>
        </authorList>
    </citation>
    <scope>NUCLEOTIDE SEQUENCE [LARGE SCALE GENOMIC DNA]</scope>
    <source>
        <strain evidence="1 2">BRL 01</strain>
    </source>
</reference>
<dbReference type="Proteomes" id="UP000053780">
    <property type="component" value="Unassembled WGS sequence"/>
</dbReference>
<protein>
    <submittedName>
        <fullName evidence="1">Uncharacterized protein</fullName>
    </submittedName>
</protein>
<sequence>MNQKSNIVSYWLSKLTSNMDSSLNICKLILNENINDVTEIKNSIKNIPKCMYVLSRPICKCKKKCLTRIRNKIEPKLDKCSLYDVKETFSDNYENCDYLKKSLLSIDILDLLKLDRYDVFDEIYIHKDNYKNIINLFCAKKIRKHDFECYVFAFRDVCIKNNDCKKFKEHLQQTECKLRRFNLANYIIKNILDTYNETEKKLSKRSILIPKYQDNNNIVNLLSKSTVKPINNNVLVTNENNNLNDYLKNDTLKISDDLSRHNVKKIKLSKSKN</sequence>